<dbReference type="AlphaFoldDB" id="A0A812DMZ6"/>
<dbReference type="GO" id="GO:0050839">
    <property type="term" value="F:cell adhesion molecule binding"/>
    <property type="evidence" value="ECO:0007669"/>
    <property type="project" value="TreeGrafter"/>
</dbReference>
<dbReference type="PROSITE" id="PS50213">
    <property type="entry name" value="FAS1"/>
    <property type="match status" value="1"/>
</dbReference>
<dbReference type="GO" id="GO:0031012">
    <property type="term" value="C:extracellular matrix"/>
    <property type="evidence" value="ECO:0007669"/>
    <property type="project" value="TreeGrafter"/>
</dbReference>
<accession>A0A812DMZ6</accession>
<dbReference type="GO" id="GO:0007155">
    <property type="term" value="P:cell adhesion"/>
    <property type="evidence" value="ECO:0007669"/>
    <property type="project" value="TreeGrafter"/>
</dbReference>
<dbReference type="InterPro" id="IPR000782">
    <property type="entry name" value="FAS1_domain"/>
</dbReference>
<evidence type="ECO:0000259" key="1">
    <source>
        <dbReference type="PROSITE" id="PS50213"/>
    </source>
</evidence>
<reference evidence="2" key="1">
    <citation type="submission" date="2021-01" db="EMBL/GenBank/DDBJ databases">
        <authorList>
            <person name="Li R."/>
            <person name="Bekaert M."/>
        </authorList>
    </citation>
    <scope>NUCLEOTIDE SEQUENCE</scope>
    <source>
        <strain evidence="2">Farmed</strain>
    </source>
</reference>
<dbReference type="Gene3D" id="2.30.180.10">
    <property type="entry name" value="FAS1 domain"/>
    <property type="match status" value="1"/>
</dbReference>
<dbReference type="PANTHER" id="PTHR10900">
    <property type="entry name" value="PERIOSTIN-RELATED"/>
    <property type="match status" value="1"/>
</dbReference>
<evidence type="ECO:0000313" key="3">
    <source>
        <dbReference type="Proteomes" id="UP000597762"/>
    </source>
</evidence>
<dbReference type="SMART" id="SM00554">
    <property type="entry name" value="FAS1"/>
    <property type="match status" value="1"/>
</dbReference>
<proteinExistence type="predicted"/>
<dbReference type="SUPFAM" id="SSF82153">
    <property type="entry name" value="FAS1 domain"/>
    <property type="match status" value="1"/>
</dbReference>
<organism evidence="2 3">
    <name type="scientific">Acanthosepion pharaonis</name>
    <name type="common">Pharaoh cuttlefish</name>
    <name type="synonym">Sepia pharaonis</name>
    <dbReference type="NCBI Taxonomy" id="158019"/>
    <lineage>
        <taxon>Eukaryota</taxon>
        <taxon>Metazoa</taxon>
        <taxon>Spiralia</taxon>
        <taxon>Lophotrochozoa</taxon>
        <taxon>Mollusca</taxon>
        <taxon>Cephalopoda</taxon>
        <taxon>Coleoidea</taxon>
        <taxon>Decapodiformes</taxon>
        <taxon>Sepiida</taxon>
        <taxon>Sepiina</taxon>
        <taxon>Sepiidae</taxon>
        <taxon>Acanthosepion</taxon>
    </lineage>
</organism>
<feature type="domain" description="FAS1" evidence="1">
    <location>
        <begin position="12"/>
        <end position="142"/>
    </location>
</feature>
<sequence length="153" mass="17500">MHVVDEVLIAPKGNLFMTLKRNPNFTIFSDFLAQTGLDKELENGPYTVFAPGDDAFRKLGNETLQRLHNDQDILEELLKYHIVHGVLWRAGMHSTYLETLVPHDKIFIRKSFFGFLSVENALIISRDIPATNGVIHEIHKVLDIEHLRNNIIG</sequence>
<dbReference type="FunFam" id="2.30.180.10:FF:000032">
    <property type="entry name" value="Fasciclin domain-containing protein, putative"/>
    <property type="match status" value="1"/>
</dbReference>
<dbReference type="InterPro" id="IPR050904">
    <property type="entry name" value="Adhesion/Biosynth-related"/>
</dbReference>
<dbReference type="Pfam" id="PF02469">
    <property type="entry name" value="Fasciclin"/>
    <property type="match status" value="1"/>
</dbReference>
<evidence type="ECO:0000313" key="2">
    <source>
        <dbReference type="EMBL" id="CAE1303952.1"/>
    </source>
</evidence>
<gene>
    <name evidence="2" type="ORF">SPHA_56668</name>
</gene>
<dbReference type="Proteomes" id="UP000597762">
    <property type="component" value="Unassembled WGS sequence"/>
</dbReference>
<dbReference type="InterPro" id="IPR036378">
    <property type="entry name" value="FAS1_dom_sf"/>
</dbReference>
<dbReference type="OrthoDB" id="286301at2759"/>
<dbReference type="GO" id="GO:0030198">
    <property type="term" value="P:extracellular matrix organization"/>
    <property type="evidence" value="ECO:0007669"/>
    <property type="project" value="TreeGrafter"/>
</dbReference>
<name>A0A812DMZ6_ACAPH</name>
<dbReference type="EMBL" id="CAHIKZ030003771">
    <property type="protein sequence ID" value="CAE1303952.1"/>
    <property type="molecule type" value="Genomic_DNA"/>
</dbReference>
<dbReference type="GO" id="GO:0005615">
    <property type="term" value="C:extracellular space"/>
    <property type="evidence" value="ECO:0007669"/>
    <property type="project" value="TreeGrafter"/>
</dbReference>
<protein>
    <recommendedName>
        <fullName evidence="1">FAS1 domain-containing protein</fullName>
    </recommendedName>
</protein>
<dbReference type="PANTHER" id="PTHR10900:SF124">
    <property type="entry name" value="FI05614P"/>
    <property type="match status" value="1"/>
</dbReference>
<comment type="caution">
    <text evidence="2">The sequence shown here is derived from an EMBL/GenBank/DDBJ whole genome shotgun (WGS) entry which is preliminary data.</text>
</comment>
<keyword evidence="3" id="KW-1185">Reference proteome</keyword>